<protein>
    <submittedName>
        <fullName evidence="1">6764_t:CDS:1</fullName>
    </submittedName>
</protein>
<dbReference type="EMBL" id="CAJVPM010027444">
    <property type="protein sequence ID" value="CAG8666177.1"/>
    <property type="molecule type" value="Genomic_DNA"/>
</dbReference>
<name>A0ACA9NN66_9GLOM</name>
<proteinExistence type="predicted"/>
<feature type="non-terminal residue" evidence="1">
    <location>
        <position position="472"/>
    </location>
</feature>
<reference evidence="1" key="1">
    <citation type="submission" date="2021-06" db="EMBL/GenBank/DDBJ databases">
        <authorList>
            <person name="Kallberg Y."/>
            <person name="Tangrot J."/>
            <person name="Rosling A."/>
        </authorList>
    </citation>
    <scope>NUCLEOTIDE SEQUENCE</scope>
    <source>
        <strain evidence="1">AU212A</strain>
    </source>
</reference>
<sequence length="472" mass="54480">YQNLTKDYKLLDANHNDLIKKYNDLVTKYKHLNAKHKNNEETNLNLIHDLQKTNEDLKKEVFKYQYALGDATSFHLGDQDSDNPGQLKKDINDLHNDLDKFCGLKRGADINEPEVIELSKKYGCFIFGDIKSNKNLISGLLERQVIETIIKRSNEYLNLQENIIDGENGDQSLEMKLIKTTEQLLRLTESIPEYRSGTDAVSVAISKKLRQQIYGVLGNRGFSNMKGDKEHPLIVKLESEISELMDSYRTITKPEKLLEYKAMIKPIIRQVINIFLFRLKVQEPVADWKFFDNMSPISTIMMEASIDSGDLEEICVDVCAFPVIGSNLCEANEENINMKVIFPARIIPTKAIPITRNDGISNNLDRRIVEDVKYRKSEIQNNINQTSGLNFTENHDRRMDNIKQHEQVNQTRYSKNQISGLNVTENHDRRMDNIKQHEQVNQTSGLNVTENHDRRMDNIKQHEQINQTSGLN</sequence>
<accession>A0ACA9NN66</accession>
<feature type="non-terminal residue" evidence="1">
    <location>
        <position position="1"/>
    </location>
</feature>
<dbReference type="Proteomes" id="UP000789860">
    <property type="component" value="Unassembled WGS sequence"/>
</dbReference>
<keyword evidence="2" id="KW-1185">Reference proteome</keyword>
<organism evidence="1 2">
    <name type="scientific">Scutellospora calospora</name>
    <dbReference type="NCBI Taxonomy" id="85575"/>
    <lineage>
        <taxon>Eukaryota</taxon>
        <taxon>Fungi</taxon>
        <taxon>Fungi incertae sedis</taxon>
        <taxon>Mucoromycota</taxon>
        <taxon>Glomeromycotina</taxon>
        <taxon>Glomeromycetes</taxon>
        <taxon>Diversisporales</taxon>
        <taxon>Gigasporaceae</taxon>
        <taxon>Scutellospora</taxon>
    </lineage>
</organism>
<comment type="caution">
    <text evidence="1">The sequence shown here is derived from an EMBL/GenBank/DDBJ whole genome shotgun (WGS) entry which is preliminary data.</text>
</comment>
<evidence type="ECO:0000313" key="1">
    <source>
        <dbReference type="EMBL" id="CAG8666177.1"/>
    </source>
</evidence>
<evidence type="ECO:0000313" key="2">
    <source>
        <dbReference type="Proteomes" id="UP000789860"/>
    </source>
</evidence>
<gene>
    <name evidence="1" type="ORF">SCALOS_LOCUS9208</name>
</gene>